<proteinExistence type="predicted"/>
<evidence type="ECO:0000313" key="2">
    <source>
        <dbReference type="Proteomes" id="UP000829398"/>
    </source>
</evidence>
<sequence>MQVQSSTCSGSLAASHGGKKSKKVTRGQPMSLATSNYPYSDFTQKNTPHKRIHTTAVRFGLDRTAVGFEKLTLLEASTHMAPTVPIDFIGQKQSKKCLISQMMGKSRKYSKGHSSGFVPDYRHAVETMAESEGFGSSGRVDTEMTASEDSCAPKRKCISLNIDGYDNFGVPLQVLTLSKMSQTERRSLELKLKTDLEQVRVLQKKVASLSSNVVLSPSSDIRSCNDGQKRPLLESVGGPSVVLAPKGKKRAPNGRNGPQTKKGNSGRLEPKKPAGAASSSNAMLMKQCENLLTRLMSHQFGWVFNTPVDVMKLNIPDYFTVIKHPMDLGTIKCKITSGQYSDPLAFAADVRLTFSNAMTYNPPQNDVHIMADTLRKYFEVRWKAIEKKLPVTADMTAVPSRADDMIETETRMGMPPMKKKKVSPKETKIKAEPVRRVMTNEEKRILSTELEALLEELPESIIDFLKEHSAGETGEDELEIDIDALSDDTLFALRKLLDDYLLEKQQKQANPGPCEMEVLNESGLSNSSMQLCKGNDLVDEDVDIVGGNDPPVTDIPPVAIEKDAANRNSKCSSSSSSSSESGSSSSDSDSGSSSGSEPDAAKASVPANAVEENLVSGANLDEKKSEGVPDIGNSSVNSLDQVELNSQGKPVAIVADGHHEGESAPSERQVSPDKLYRAALLRNRFADTILKAREKALEKGEKRDPEKLRIEREELERRHREEKARLQAEAKAAEEARRKAEAEAAAEAKRKRELEREAARQALQMMEKTVDINENSRFMEDLEMLRIAQDEQLPSFTAEASPDHLQDRLGSFKFQGSTNPLEQLGLYMKMDDDDEEEVEPPLTAKEPIKDVEEGEID</sequence>
<organism evidence="1 2">
    <name type="scientific">Citrus sinensis</name>
    <name type="common">Sweet orange</name>
    <name type="synonym">Citrus aurantium var. sinensis</name>
    <dbReference type="NCBI Taxonomy" id="2711"/>
    <lineage>
        <taxon>Eukaryota</taxon>
        <taxon>Viridiplantae</taxon>
        <taxon>Streptophyta</taxon>
        <taxon>Embryophyta</taxon>
        <taxon>Tracheophyta</taxon>
        <taxon>Spermatophyta</taxon>
        <taxon>Magnoliopsida</taxon>
        <taxon>eudicotyledons</taxon>
        <taxon>Gunneridae</taxon>
        <taxon>Pentapetalae</taxon>
        <taxon>rosids</taxon>
        <taxon>malvids</taxon>
        <taxon>Sapindales</taxon>
        <taxon>Rutaceae</taxon>
        <taxon>Aurantioideae</taxon>
        <taxon>Citrus</taxon>
    </lineage>
</organism>
<protein>
    <submittedName>
        <fullName evidence="1">Transcription factor GTE10</fullName>
    </submittedName>
</protein>
<evidence type="ECO:0000313" key="1">
    <source>
        <dbReference type="EMBL" id="KAH9776675.1"/>
    </source>
</evidence>
<keyword evidence="2" id="KW-1185">Reference proteome</keyword>
<dbReference type="EMBL" id="CM039172">
    <property type="protein sequence ID" value="KAH9776675.1"/>
    <property type="molecule type" value="Genomic_DNA"/>
</dbReference>
<accession>A0ACB8LU11</accession>
<reference evidence="2" key="1">
    <citation type="journal article" date="2023" name="Hortic. Res.">
        <title>A chromosome-level phased genome enabling allele-level studies in sweet orange: a case study on citrus Huanglongbing tolerance.</title>
        <authorList>
            <person name="Wu B."/>
            <person name="Yu Q."/>
            <person name="Deng Z."/>
            <person name="Duan Y."/>
            <person name="Luo F."/>
            <person name="Gmitter F. Jr."/>
        </authorList>
    </citation>
    <scope>NUCLEOTIDE SEQUENCE [LARGE SCALE GENOMIC DNA]</scope>
    <source>
        <strain evidence="2">cv. Valencia</strain>
    </source>
</reference>
<comment type="caution">
    <text evidence="1">The sequence shown here is derived from an EMBL/GenBank/DDBJ whole genome shotgun (WGS) entry which is preliminary data.</text>
</comment>
<name>A0ACB8LU11_CITSI</name>
<gene>
    <name evidence="1" type="ORF">KPL71_006776</name>
</gene>
<dbReference type="Proteomes" id="UP000829398">
    <property type="component" value="Chromosome 3"/>
</dbReference>